<dbReference type="RefSeq" id="WP_307247469.1">
    <property type="nucleotide sequence ID" value="NZ_JAUSQZ010000001.1"/>
</dbReference>
<reference evidence="1 2" key="1">
    <citation type="submission" date="2023-07" db="EMBL/GenBank/DDBJ databases">
        <title>Sequencing the genomes of 1000 actinobacteria strains.</title>
        <authorList>
            <person name="Klenk H.-P."/>
        </authorList>
    </citation>
    <scope>NUCLEOTIDE SEQUENCE [LARGE SCALE GENOMIC DNA]</scope>
    <source>
        <strain evidence="1 2">DSM 44388</strain>
    </source>
</reference>
<protein>
    <submittedName>
        <fullName evidence="1">Uncharacterized protein</fullName>
    </submittedName>
</protein>
<dbReference type="Proteomes" id="UP001235712">
    <property type="component" value="Unassembled WGS sequence"/>
</dbReference>
<organism evidence="1 2">
    <name type="scientific">Kineosporia succinea</name>
    <dbReference type="NCBI Taxonomy" id="84632"/>
    <lineage>
        <taxon>Bacteria</taxon>
        <taxon>Bacillati</taxon>
        <taxon>Actinomycetota</taxon>
        <taxon>Actinomycetes</taxon>
        <taxon>Kineosporiales</taxon>
        <taxon>Kineosporiaceae</taxon>
        <taxon>Kineosporia</taxon>
    </lineage>
</organism>
<evidence type="ECO:0000313" key="2">
    <source>
        <dbReference type="Proteomes" id="UP001235712"/>
    </source>
</evidence>
<comment type="caution">
    <text evidence="1">The sequence shown here is derived from an EMBL/GenBank/DDBJ whole genome shotgun (WGS) entry which is preliminary data.</text>
</comment>
<proteinExistence type="predicted"/>
<keyword evidence="2" id="KW-1185">Reference proteome</keyword>
<gene>
    <name evidence="1" type="ORF">J2S57_005104</name>
</gene>
<evidence type="ECO:0000313" key="1">
    <source>
        <dbReference type="EMBL" id="MDP9829355.1"/>
    </source>
</evidence>
<sequence>MSAFWWSSNGDLLKSTARCTAEQFAAVLAEWPVFRASGAEVTVVDERRVDVVTRHGVMTFTGADSESPRQVAEVATSEI</sequence>
<dbReference type="EMBL" id="JAUSQZ010000001">
    <property type="protein sequence ID" value="MDP9829355.1"/>
    <property type="molecule type" value="Genomic_DNA"/>
</dbReference>
<accession>A0ABT9PBG4</accession>
<name>A0ABT9PBG4_9ACTN</name>